<dbReference type="InterPro" id="IPR038970">
    <property type="entry name" value="Lyase_8"/>
</dbReference>
<feature type="active site" evidence="4">
    <location>
        <position position="275"/>
    </location>
</feature>
<comment type="caution">
    <text evidence="9">The sequence shown here is derived from an EMBL/GenBank/DDBJ whole genome shotgun (WGS) entry which is preliminary data.</text>
</comment>
<dbReference type="InterPro" id="IPR008929">
    <property type="entry name" value="Chondroitin_lyas"/>
</dbReference>
<sequence>MISQKTAGVFIWFYFVCVFCACTGNLRHNDIKKIKSNILDFLTASGADRNDPLVSTAIKKLYADAQAYNDSIQPNGSWRRIDYRDKDFDLARRGDNGMFNHYQRMLVMATAYATPGQNLYGDKGLVRNIEKALSYGYKFIHPGTEKSNWYFWQISLPLTLGQTLLLLQNEVDAKTFNKTLSTIEYCIFDQTFGVSEENFMKYGGANGIWYAMGHFYHALLVNDPSKIDVVRKKAAKIAMKSDGTPEGHKPDGTTEGHQPDNSFHAHGPLLYTGVYGAGYAKELSLYLLFTRGTRFQIPDRQFNDLMDFVSEGIRWCIYDNYFDLAVIGRRISHPQKCAESGLTAMLVLSNVPGKRQVQLTAAAKSMLDTWDGPLSLEMAGLAQKVKLSPILAAWPSGIVHYNYSDYTIYRQPNYYISVKTVSCRTIASESINDENLKGWHLCDGMTLILLNGDEYNNALPALDWYRIPGTTVERKPRNVSTVGAMGKKSFVGGVHTDKNGVTAMDFEAYRSNLKAKKSWFFFKDQMVCLGSGISCPGKNRAETIINQRPLSKQGVPLYVDGQNKTSTQPDYQGAISANWVHSDGIGYCFPEKQAINIEQGIQSGTWREIDEPASDTMHSCPMFCLWIDHGTNAKDQRYSYIVLPGKSEKQTEEYSAKCPVTILANTESIHAVRDNTLNATGIVFWERGIIDKIRVDSPCLVFYETSGDTFVLAACYPSHTPKVFHVTVNEPLEGTQIPEGVTYNNTGYNTLITYTSQNGNNYVAKFMRRKMGKSELIRVTVKDSTNRNALTGARVELLSKNSLMATDLTGKDGILEFPARIGENTIRITKEGYSIKEIGAVLVAEHDTSNIQVTLPVLPITGISVSPSYVEIGPNTMFTVSSMEIRKDNTKHPITGELTWFTRPQGIVTVDQNGTVRALGKKGQASVGCILKTTGFADSSMVRVMDSYFDDFEKGAKLKWRPKTPSRWSIDLDRGDYSYHLHEKDFESGRDMTPGEYSILEQVIDSANYEIEVTARSPEPLDSPWGHYGVIFGFLDTNNYHFFEFYRYVAGNALQKVEKGTRRYVRWLYDGLVTDDIYQTVKLRIRNDTVTVFVDGVEKAKIPEKIPFPARVGLCTRNDEAYFDDFRITLLSRPAGD</sequence>
<dbReference type="InterPro" id="IPR012970">
    <property type="entry name" value="Lyase_8_alpha_N"/>
</dbReference>
<organism evidence="9 10">
    <name type="scientific">Candidatus Raymondbacteria bacterium RIFOXYD12_FULL_49_13</name>
    <dbReference type="NCBI Taxonomy" id="1817890"/>
    <lineage>
        <taxon>Bacteria</taxon>
        <taxon>Raymondiibacteriota</taxon>
    </lineage>
</organism>
<dbReference type="AlphaFoldDB" id="A0A1F7FGS9"/>
<dbReference type="PANTHER" id="PTHR38481:SF1">
    <property type="entry name" value="HYALURONATE LYASE"/>
    <property type="match status" value="1"/>
</dbReference>
<feature type="active site" evidence="4">
    <location>
        <position position="266"/>
    </location>
</feature>
<dbReference type="Gene3D" id="2.60.120.560">
    <property type="entry name" value="Exo-inulinase, domain 1"/>
    <property type="match status" value="1"/>
</dbReference>
<dbReference type="GO" id="GO:0030246">
    <property type="term" value="F:carbohydrate binding"/>
    <property type="evidence" value="ECO:0007669"/>
    <property type="project" value="InterPro"/>
</dbReference>
<reference evidence="9 10" key="1">
    <citation type="journal article" date="2016" name="Nat. Commun.">
        <title>Thousands of microbial genomes shed light on interconnected biogeochemical processes in an aquifer system.</title>
        <authorList>
            <person name="Anantharaman K."/>
            <person name="Brown C.T."/>
            <person name="Hug L.A."/>
            <person name="Sharon I."/>
            <person name="Castelle C.J."/>
            <person name="Probst A.J."/>
            <person name="Thomas B.C."/>
            <person name="Singh A."/>
            <person name="Wilkins M.J."/>
            <person name="Karaoz U."/>
            <person name="Brodie E.L."/>
            <person name="Williams K.H."/>
            <person name="Hubbard S.S."/>
            <person name="Banfield J.F."/>
        </authorList>
    </citation>
    <scope>NUCLEOTIDE SEQUENCE [LARGE SCALE GENOMIC DNA]</scope>
</reference>
<protein>
    <recommendedName>
        <fullName evidence="11">BIG2 domain-containing protein</fullName>
    </recommendedName>
</protein>
<evidence type="ECO:0000259" key="7">
    <source>
        <dbReference type="Pfam" id="PF02884"/>
    </source>
</evidence>
<feature type="domain" description="Polysaccharide lyase family 8 C-terminal" evidence="7">
    <location>
        <begin position="661"/>
        <end position="722"/>
    </location>
</feature>
<dbReference type="SUPFAM" id="SSF74650">
    <property type="entry name" value="Galactose mutarotase-like"/>
    <property type="match status" value="1"/>
</dbReference>
<dbReference type="PROSITE" id="PS51257">
    <property type="entry name" value="PROKAR_LIPOPROTEIN"/>
    <property type="match status" value="1"/>
</dbReference>
<dbReference type="PANTHER" id="PTHR38481">
    <property type="entry name" value="HYALURONATE LYASE"/>
    <property type="match status" value="1"/>
</dbReference>
<feature type="domain" description="Polysaccharide lyase 8 N-terminal alpha-helical" evidence="8">
    <location>
        <begin position="44"/>
        <end position="337"/>
    </location>
</feature>
<dbReference type="Gene3D" id="2.60.220.10">
    <property type="entry name" value="Polysaccharide lyase family 8-like, C-terminal"/>
    <property type="match status" value="1"/>
</dbReference>
<dbReference type="InterPro" id="IPR014718">
    <property type="entry name" value="GH-type_carb-bd"/>
</dbReference>
<dbReference type="Gene3D" id="2.70.98.10">
    <property type="match status" value="1"/>
</dbReference>
<dbReference type="InterPro" id="IPR011013">
    <property type="entry name" value="Gal_mutarotase_sf_dom"/>
</dbReference>
<dbReference type="EMBL" id="MFYX01000045">
    <property type="protein sequence ID" value="OGK05910.1"/>
    <property type="molecule type" value="Genomic_DNA"/>
</dbReference>
<dbReference type="SUPFAM" id="SSF48230">
    <property type="entry name" value="Chondroitin AC/alginate lyase"/>
    <property type="match status" value="1"/>
</dbReference>
<dbReference type="SUPFAM" id="SSF49373">
    <property type="entry name" value="Invasin/intimin cell-adhesion fragments"/>
    <property type="match status" value="1"/>
</dbReference>
<dbReference type="InterPro" id="IPR003159">
    <property type="entry name" value="Lyase_8_central_dom"/>
</dbReference>
<feature type="compositionally biased region" description="Basic and acidic residues" evidence="5">
    <location>
        <begin position="243"/>
        <end position="258"/>
    </location>
</feature>
<feature type="domain" description="Polysaccharide lyase family 8 central" evidence="6">
    <location>
        <begin position="400"/>
        <end position="646"/>
    </location>
</feature>
<dbReference type="GO" id="GO:0016837">
    <property type="term" value="F:carbon-oxygen lyase activity, acting on polysaccharides"/>
    <property type="evidence" value="ECO:0007669"/>
    <property type="project" value="UniProtKB-ARBA"/>
</dbReference>
<evidence type="ECO:0008006" key="11">
    <source>
        <dbReference type="Google" id="ProtNLM"/>
    </source>
</evidence>
<feature type="active site" evidence="4">
    <location>
        <position position="329"/>
    </location>
</feature>
<dbReference type="Pfam" id="PF02884">
    <property type="entry name" value="Lyase_8_C"/>
    <property type="match status" value="1"/>
</dbReference>
<evidence type="ECO:0000256" key="1">
    <source>
        <dbReference type="ARBA" id="ARBA00006699"/>
    </source>
</evidence>
<dbReference type="InterPro" id="IPR011071">
    <property type="entry name" value="Lyase_8-like_C"/>
</dbReference>
<feature type="region of interest" description="Disordered" evidence="5">
    <location>
        <begin position="238"/>
        <end position="260"/>
    </location>
</feature>
<dbReference type="InterPro" id="IPR008964">
    <property type="entry name" value="Invasin/intimin_cell_adhesion"/>
</dbReference>
<evidence type="ECO:0000259" key="6">
    <source>
        <dbReference type="Pfam" id="PF02278"/>
    </source>
</evidence>
<dbReference type="Pfam" id="PF02278">
    <property type="entry name" value="Lyase_8"/>
    <property type="match status" value="1"/>
</dbReference>
<keyword evidence="2" id="KW-0732">Signal</keyword>
<proteinExistence type="inferred from homology"/>
<dbReference type="Gene3D" id="2.60.40.1080">
    <property type="match status" value="1"/>
</dbReference>
<evidence type="ECO:0000256" key="2">
    <source>
        <dbReference type="ARBA" id="ARBA00022729"/>
    </source>
</evidence>
<evidence type="ECO:0000256" key="5">
    <source>
        <dbReference type="SAM" id="MobiDB-lite"/>
    </source>
</evidence>
<evidence type="ECO:0000313" key="9">
    <source>
        <dbReference type="EMBL" id="OGK05910.1"/>
    </source>
</evidence>
<evidence type="ECO:0000256" key="4">
    <source>
        <dbReference type="PIRSR" id="PIRSR638970-1"/>
    </source>
</evidence>
<accession>A0A1F7FGS9</accession>
<dbReference type="SUPFAM" id="SSF49863">
    <property type="entry name" value="Hyaluronate lyase-like, C-terminal domain"/>
    <property type="match status" value="1"/>
</dbReference>
<dbReference type="Pfam" id="PF08124">
    <property type="entry name" value="Lyase_8_N"/>
    <property type="match status" value="1"/>
</dbReference>
<dbReference type="Gene3D" id="2.60.40.1120">
    <property type="entry name" value="Carboxypeptidase-like, regulatory domain"/>
    <property type="match status" value="1"/>
</dbReference>
<dbReference type="GO" id="GO:0005975">
    <property type="term" value="P:carbohydrate metabolic process"/>
    <property type="evidence" value="ECO:0007669"/>
    <property type="project" value="InterPro"/>
</dbReference>
<comment type="similarity">
    <text evidence="1">Belongs to the polysaccharide lyase 8 family.</text>
</comment>
<keyword evidence="3" id="KW-0456">Lyase</keyword>
<evidence type="ECO:0000313" key="10">
    <source>
        <dbReference type="Proteomes" id="UP000179243"/>
    </source>
</evidence>
<dbReference type="GO" id="GO:0005576">
    <property type="term" value="C:extracellular region"/>
    <property type="evidence" value="ECO:0007669"/>
    <property type="project" value="InterPro"/>
</dbReference>
<evidence type="ECO:0000256" key="3">
    <source>
        <dbReference type="ARBA" id="ARBA00023239"/>
    </source>
</evidence>
<gene>
    <name evidence="9" type="ORF">A2519_23065</name>
</gene>
<dbReference type="Proteomes" id="UP000179243">
    <property type="component" value="Unassembled WGS sequence"/>
</dbReference>
<dbReference type="InterPro" id="IPR004103">
    <property type="entry name" value="Lyase_8_C"/>
</dbReference>
<evidence type="ECO:0000259" key="8">
    <source>
        <dbReference type="Pfam" id="PF08124"/>
    </source>
</evidence>
<dbReference type="Gene3D" id="1.50.10.100">
    <property type="entry name" value="Chondroitin AC/alginate lyase"/>
    <property type="match status" value="1"/>
</dbReference>
<dbReference type="CDD" id="cd01083">
    <property type="entry name" value="GAG_Lyase"/>
    <property type="match status" value="1"/>
</dbReference>
<name>A0A1F7FGS9_UNCRA</name>